<protein>
    <submittedName>
        <fullName evidence="3">YncE family protein</fullName>
    </submittedName>
</protein>
<organism evidence="3 4">
    <name type="scientific">Streptomyces telluris</name>
    <dbReference type="NCBI Taxonomy" id="2720021"/>
    <lineage>
        <taxon>Bacteria</taxon>
        <taxon>Bacillati</taxon>
        <taxon>Actinomycetota</taxon>
        <taxon>Actinomycetes</taxon>
        <taxon>Kitasatosporales</taxon>
        <taxon>Streptomycetaceae</taxon>
        <taxon>Streptomyces</taxon>
    </lineage>
</organism>
<dbReference type="Pfam" id="PF20248">
    <property type="entry name" value="DUF6603"/>
    <property type="match status" value="1"/>
</dbReference>
<dbReference type="PANTHER" id="PTHR47197:SF3">
    <property type="entry name" value="DIHYDRO-HEME D1 DEHYDROGENASE"/>
    <property type="match status" value="1"/>
</dbReference>
<evidence type="ECO:0000259" key="2">
    <source>
        <dbReference type="Pfam" id="PF20248"/>
    </source>
</evidence>
<dbReference type="InterPro" id="IPR046538">
    <property type="entry name" value="DUF6603"/>
</dbReference>
<evidence type="ECO:0000313" key="4">
    <source>
        <dbReference type="Proteomes" id="UP001142374"/>
    </source>
</evidence>
<reference evidence="3" key="1">
    <citation type="submission" date="2022-06" db="EMBL/GenBank/DDBJ databases">
        <title>WGS of actinobacteria.</title>
        <authorList>
            <person name="Thawai C."/>
        </authorList>
    </citation>
    <scope>NUCLEOTIDE SEQUENCE</scope>
    <source>
        <strain evidence="3">AA8</strain>
    </source>
</reference>
<comment type="caution">
    <text evidence="3">The sequence shown here is derived from an EMBL/GenBank/DDBJ whole genome shotgun (WGS) entry which is preliminary data.</text>
</comment>
<evidence type="ECO:0000256" key="1">
    <source>
        <dbReference type="SAM" id="MobiDB-lite"/>
    </source>
</evidence>
<dbReference type="SUPFAM" id="SSF51004">
    <property type="entry name" value="C-terminal (heme d1) domain of cytochrome cd1-nitrite reductase"/>
    <property type="match status" value="1"/>
</dbReference>
<dbReference type="Gene3D" id="2.130.10.10">
    <property type="entry name" value="YVTN repeat-like/Quinoprotein amine dehydrogenase"/>
    <property type="match status" value="2"/>
</dbReference>
<gene>
    <name evidence="3" type="ORF">NQU55_14630</name>
</gene>
<feature type="domain" description="DUF6603" evidence="2">
    <location>
        <begin position="493"/>
        <end position="960"/>
    </location>
</feature>
<feature type="region of interest" description="Disordered" evidence="1">
    <location>
        <begin position="1080"/>
        <end position="1108"/>
    </location>
</feature>
<name>A0A9X2LHK8_9ACTN</name>
<dbReference type="PANTHER" id="PTHR47197">
    <property type="entry name" value="PROTEIN NIRF"/>
    <property type="match status" value="1"/>
</dbReference>
<accession>A0A9X2LHK8</accession>
<keyword evidence="4" id="KW-1185">Reference proteome</keyword>
<proteinExistence type="predicted"/>
<dbReference type="InterPro" id="IPR051200">
    <property type="entry name" value="Host-pathogen_enzymatic-act"/>
</dbReference>
<dbReference type="EMBL" id="JANIID010000011">
    <property type="protein sequence ID" value="MCQ8770992.1"/>
    <property type="molecule type" value="Genomic_DNA"/>
</dbReference>
<sequence length="1564" mass="162374">MAMTVGELKEWLKSLSPPTPELALPDGLPDALGDLKDAVNLGALSDWFTMGAALTEMVPDPDKLCVTGIIAKETPNLSLWFFSDDEANPDDAPVTGVQIGLSLKQHAVMSVLSALGLQDVLLVYEIRIMDGAAVRELYAQAALAAGGGDPLLITCSLDFAADRTSYEFAVEPEDGREWHVAEAFFGLFGVTPPPVLKDIALHRLVLAYDRGKDSTGFRIEVGAGFPLGDTTADLDVKATLSKSGDSGTYDQEYEGTLVLAVPAPGGGDDVRTLTFTVKDAQHAEFSASCEDSKGVSFTDVATLLGVAEPPAFLAGPTVSGLTVGYASARKSIVFAAKENGGGSLVVVSDQPAGGTRAWAMRAGVGLDAKLSDVPLLHGQIPEGQDLGVCGLGILLTSDPLDTARVSELNKALAASDGSLPLLPADGLGKGLAFTVDLQLPGHSETTSVVVRGDSKKSRAAAPAPATAPALATAVATDTAAAPAGLPLVAWIKVQRNVGPLNLSRVGVGFADDTVWVLFDATLGMAGLTIGVDGLGMGIRLSDPVPPEFRLDGLSVGYSRPPLAIKGSLVNRASDDYDPLIEGALAVSAEEFGLTALGAYARPTAHPDQPSFFLFGKVNGEFGGPPPVQVTGIMAGFGLNTDLRLPEGDEVLDFPFLADMSSPETDPLKVLGNLMGGQDAWVRSASGQLWFAAGLEFKVFEFLDGQALLVLEVGDDFAVAVLGTAEARFPKDQSLPAYARVRLGLSAKYRASEGVLKLTAQLAPGSFLLDEACVLTGGFALYTWFDGPNAGDFVLTLGGYYPGYPVPAYYPQVPRLGFNWPVTPELTISGGSYFALTPGAIMAGGALDVNFRSGDLHAWLTAHAHILIEWAPFHFDAGIDVSIGVSYVLDLWLVRETISVEVGASLHLWGPPTGGEVTVHLWFISFTIGFGEGSASGDKAASWSEVVKQLPSAQDAVRLVPMDGLIPVESKDEPGLWTVGTGDFSFAVRTAVPIGKLYLGDQQHAVDGTDVDIRPLRDGGEALDSTLTVTLTRESAAQDLSAWAATPNVVSLPAALWGKYDGKLTTGSAQRVDHQLTGVDLRLPQPTQGSTPGPIKAGTIAHDDRTPNGRLPLVRPAAVRAAAAAESAPVQAEAPQPVTVELVAEAAPVAEVRASVGAVTSGQAGALVDQSRDRLFAAMDYLGVSPGPGTNERLTATDGLVAGDVTVQPAPPVPGRPAASERLYVLGAGATVTPVDAQSLTVYEPIALANPGPAYFAVSPDGSRLTTASPGREHFDAFDITANPPGKAVGLKPAPFSVPTNAKGVAFAPDHAWAYVTYAQPDQMLILGFQGDTPASGHTYGILTADWRSAEPADVVTALPWDQSVYIALPKEDCVMKVDVSSLANPTAKAYLPAGPSPTRLAADPKGRWVYALNTGRSTVTVIDVTAKAIAATLRTGTAPSALAASADGKRLYVANAVTGTVSVFDTSGDLPREAAEPVWVGARPVALAVSAAGDRLYVARSKGPENGEVAPLHVVDVVSDPPVLLPVTVPLKDEPVALAVTVPPTVTGTPAVPSITRITEGGAA</sequence>
<dbReference type="InterPro" id="IPR015943">
    <property type="entry name" value="WD40/YVTN_repeat-like_dom_sf"/>
</dbReference>
<dbReference type="Proteomes" id="UP001142374">
    <property type="component" value="Unassembled WGS sequence"/>
</dbReference>
<evidence type="ECO:0000313" key="3">
    <source>
        <dbReference type="EMBL" id="MCQ8770992.1"/>
    </source>
</evidence>
<dbReference type="InterPro" id="IPR011048">
    <property type="entry name" value="Haem_d1_sf"/>
</dbReference>